<feature type="transmembrane region" description="Helical" evidence="12">
    <location>
        <begin position="112"/>
        <end position="133"/>
    </location>
</feature>
<keyword evidence="7 12" id="KW-0812">Transmembrane</keyword>
<dbReference type="GO" id="GO:0005886">
    <property type="term" value="C:plasma membrane"/>
    <property type="evidence" value="ECO:0007669"/>
    <property type="project" value="UniProtKB-SubCell"/>
</dbReference>
<keyword evidence="16" id="KW-1185">Reference proteome</keyword>
<keyword evidence="4 15" id="KW-0762">Sugar transport</keyword>
<dbReference type="GO" id="GO:0009401">
    <property type="term" value="P:phosphoenolpyruvate-dependent sugar phosphotransferase system"/>
    <property type="evidence" value="ECO:0007669"/>
    <property type="project" value="UniProtKB-KW"/>
</dbReference>
<evidence type="ECO:0000259" key="14">
    <source>
        <dbReference type="PROSITE" id="PS51103"/>
    </source>
</evidence>
<evidence type="ECO:0000313" key="15">
    <source>
        <dbReference type="EMBL" id="KEZ53809.1"/>
    </source>
</evidence>
<keyword evidence="8" id="KW-0418">Kinase</keyword>
<keyword evidence="9 12" id="KW-1133">Transmembrane helix</keyword>
<evidence type="ECO:0000256" key="5">
    <source>
        <dbReference type="ARBA" id="ARBA00022679"/>
    </source>
</evidence>
<dbReference type="Pfam" id="PF02378">
    <property type="entry name" value="PTS_EIIC"/>
    <property type="match status" value="1"/>
</dbReference>
<dbReference type="AlphaFoldDB" id="A0A084H2J7"/>
<evidence type="ECO:0000256" key="2">
    <source>
        <dbReference type="ARBA" id="ARBA00022448"/>
    </source>
</evidence>
<evidence type="ECO:0000256" key="7">
    <source>
        <dbReference type="ARBA" id="ARBA00022692"/>
    </source>
</evidence>
<evidence type="ECO:0000256" key="9">
    <source>
        <dbReference type="ARBA" id="ARBA00022989"/>
    </source>
</evidence>
<feature type="transmembrane region" description="Helical" evidence="12">
    <location>
        <begin position="434"/>
        <end position="455"/>
    </location>
</feature>
<gene>
    <name evidence="15" type="ORF">GS18_0202305</name>
</gene>
<dbReference type="RefSeq" id="WP_029565390.1">
    <property type="nucleotide sequence ID" value="NZ_JNVC02000001.1"/>
</dbReference>
<evidence type="ECO:0000259" key="13">
    <source>
        <dbReference type="PROSITE" id="PS51098"/>
    </source>
</evidence>
<evidence type="ECO:0000313" key="16">
    <source>
        <dbReference type="Proteomes" id="UP000028549"/>
    </source>
</evidence>
<dbReference type="PANTHER" id="PTHR30175">
    <property type="entry name" value="PHOSPHOTRANSFERASE SYSTEM TRANSPORT PROTEIN"/>
    <property type="match status" value="1"/>
</dbReference>
<dbReference type="NCBIfam" id="TIGR01996">
    <property type="entry name" value="PTS-II-BC-sucr"/>
    <property type="match status" value="1"/>
</dbReference>
<dbReference type="InterPro" id="IPR050558">
    <property type="entry name" value="PTS_Sugar-Specific_Components"/>
</dbReference>
<evidence type="ECO:0000256" key="10">
    <source>
        <dbReference type="ARBA" id="ARBA00023136"/>
    </source>
</evidence>
<dbReference type="SUPFAM" id="SSF55604">
    <property type="entry name" value="Glucose permease domain IIB"/>
    <property type="match status" value="1"/>
</dbReference>
<evidence type="ECO:0000256" key="3">
    <source>
        <dbReference type="ARBA" id="ARBA00022475"/>
    </source>
</evidence>
<feature type="transmembrane region" description="Helical" evidence="12">
    <location>
        <begin position="185"/>
        <end position="203"/>
    </location>
</feature>
<organism evidence="15 16">
    <name type="scientific">Metabacillus indicus</name>
    <name type="common">Bacillus indicus</name>
    <dbReference type="NCBI Taxonomy" id="246786"/>
    <lineage>
        <taxon>Bacteria</taxon>
        <taxon>Bacillati</taxon>
        <taxon>Bacillota</taxon>
        <taxon>Bacilli</taxon>
        <taxon>Bacillales</taxon>
        <taxon>Bacillaceae</taxon>
        <taxon>Metabacillus</taxon>
    </lineage>
</organism>
<dbReference type="Pfam" id="PF00367">
    <property type="entry name" value="PTS_EIIB"/>
    <property type="match status" value="1"/>
</dbReference>
<dbReference type="EMBL" id="JNVC02000001">
    <property type="protein sequence ID" value="KEZ53809.1"/>
    <property type="molecule type" value="Genomic_DNA"/>
</dbReference>
<feature type="domain" description="PTS EIIC type-1" evidence="14">
    <location>
        <begin position="107"/>
        <end position="469"/>
    </location>
</feature>
<dbReference type="InterPro" id="IPR003352">
    <property type="entry name" value="PTS_EIIC"/>
</dbReference>
<feature type="transmembrane region" description="Helical" evidence="12">
    <location>
        <begin position="153"/>
        <end position="173"/>
    </location>
</feature>
<feature type="active site" description="Phosphocysteine intermediate; for EIIB activity" evidence="11">
    <location>
        <position position="27"/>
    </location>
</feature>
<keyword evidence="2" id="KW-0813">Transport</keyword>
<dbReference type="InterPro" id="IPR001996">
    <property type="entry name" value="PTS_IIB_1"/>
</dbReference>
<feature type="transmembrane region" description="Helical" evidence="12">
    <location>
        <begin position="260"/>
        <end position="278"/>
    </location>
</feature>
<dbReference type="InterPro" id="IPR018113">
    <property type="entry name" value="PTrfase_EIIB_Cys"/>
</dbReference>
<dbReference type="PROSITE" id="PS51098">
    <property type="entry name" value="PTS_EIIB_TYPE_1"/>
    <property type="match status" value="1"/>
</dbReference>
<keyword evidence="10 12" id="KW-0472">Membrane</keyword>
<dbReference type="OrthoDB" id="9769191at2"/>
<dbReference type="GO" id="GO:0016301">
    <property type="term" value="F:kinase activity"/>
    <property type="evidence" value="ECO:0007669"/>
    <property type="project" value="UniProtKB-KW"/>
</dbReference>
<name>A0A084H2J7_METID</name>
<reference evidence="15 16" key="1">
    <citation type="journal article" date="2005" name="Int. J. Syst. Evol. Microbiol.">
        <title>Bacillus cibi sp. nov., isolated from jeotgal, a traditional Korean fermented seafood.</title>
        <authorList>
            <person name="Yoon J.H."/>
            <person name="Lee C.H."/>
            <person name="Oh T.K."/>
        </authorList>
    </citation>
    <scope>NUCLEOTIDE SEQUENCE [LARGE SCALE GENOMIC DNA]</scope>
    <source>
        <strain evidence="15 16">DSM 16189</strain>
    </source>
</reference>
<evidence type="ECO:0000256" key="8">
    <source>
        <dbReference type="ARBA" id="ARBA00022777"/>
    </source>
</evidence>
<sequence>MSDTRKIAEEVIWALGGRENITSVSHCATRLRVMVKRKEDIDQKKAESIDKVKGAFFHSGQYQLIFGTGTVNRIYEEVIALGVTGSAKDEQKEAAAKSGNLFQRSVRAFGDVFVPIIPILVATGLFMGIRGLILQEQVLAFFGMTPEQIPQNVITFSEVLTDTAFAFLPALVAWSAFRVFGGNPVIGMVLGLMLVSPALPNAYDVAADKAEALTFFGFIPVLGYQGSVLPAFIAGLIGAKLERSIRKHTRESLDLILTPFLTLLFMIILSLFIIGPVFHTVEEFILNSTVAILNWPFGISGLIIGSLNQLIVVTGVHHVFNLLEIQLLERFGYNQYNAIITCSVVAQGGAALAVGLKTKSKKLKAIALPSSFSALLGITEPAIFGVNLRYIKPFVMALIGGGIGGFAASLAGLKATGMAITAIPGVLLYLNGQIIMYLAVNFLAVATAFVLTWLFGFSDKMIDLDDENE</sequence>
<dbReference type="GO" id="GO:0090589">
    <property type="term" value="F:protein-phosphocysteine-trehalose phosphotransferase system transporter activity"/>
    <property type="evidence" value="ECO:0007669"/>
    <property type="project" value="TreeGrafter"/>
</dbReference>
<accession>A0A084H2J7</accession>
<dbReference type="InterPro" id="IPR013013">
    <property type="entry name" value="PTS_EIIC_1"/>
</dbReference>
<dbReference type="InterPro" id="IPR010973">
    <property type="entry name" value="PTS_IIBC_sucr"/>
</dbReference>
<feature type="transmembrane region" description="Helical" evidence="12">
    <location>
        <begin position="334"/>
        <end position="354"/>
    </location>
</feature>
<feature type="transmembrane region" description="Helical" evidence="12">
    <location>
        <begin position="394"/>
        <end position="413"/>
    </location>
</feature>
<dbReference type="Gene3D" id="3.30.1360.60">
    <property type="entry name" value="Glucose permease domain IIB"/>
    <property type="match status" value="1"/>
</dbReference>
<dbReference type="FunFam" id="3.30.1360.60:FF:000001">
    <property type="entry name" value="PTS system glucose-specific IIBC component PtsG"/>
    <property type="match status" value="1"/>
</dbReference>
<dbReference type="InterPro" id="IPR036878">
    <property type="entry name" value="Glu_permease_IIB"/>
</dbReference>
<dbReference type="PANTHER" id="PTHR30175:SF7">
    <property type="entry name" value="NEGATIVE REGULATOR OF SACY ACTIVITY"/>
    <property type="match status" value="1"/>
</dbReference>
<comment type="caution">
    <text evidence="15">The sequence shown here is derived from an EMBL/GenBank/DDBJ whole genome shotgun (WGS) entry which is preliminary data.</text>
</comment>
<dbReference type="CDD" id="cd00212">
    <property type="entry name" value="PTS_IIB_glc"/>
    <property type="match status" value="1"/>
</dbReference>
<evidence type="ECO:0000256" key="6">
    <source>
        <dbReference type="ARBA" id="ARBA00022683"/>
    </source>
</evidence>
<dbReference type="STRING" id="246786.GS18_0202305"/>
<evidence type="ECO:0000256" key="12">
    <source>
        <dbReference type="SAM" id="Phobius"/>
    </source>
</evidence>
<feature type="transmembrane region" description="Helical" evidence="12">
    <location>
        <begin position="215"/>
        <end position="239"/>
    </location>
</feature>
<evidence type="ECO:0000256" key="11">
    <source>
        <dbReference type="PROSITE-ProRule" id="PRU00421"/>
    </source>
</evidence>
<feature type="domain" description="PTS EIIB type-1" evidence="13">
    <location>
        <begin position="5"/>
        <end position="88"/>
    </location>
</feature>
<comment type="subcellular location">
    <subcellularLocation>
        <location evidence="1">Cell membrane</location>
        <topology evidence="1">Multi-pass membrane protein</topology>
    </subcellularLocation>
</comment>
<evidence type="ECO:0000256" key="1">
    <source>
        <dbReference type="ARBA" id="ARBA00004651"/>
    </source>
</evidence>
<feature type="transmembrane region" description="Helical" evidence="12">
    <location>
        <begin position="366"/>
        <end position="388"/>
    </location>
</feature>
<dbReference type="Proteomes" id="UP000028549">
    <property type="component" value="Unassembled WGS sequence"/>
</dbReference>
<keyword evidence="6" id="KW-0598">Phosphotransferase system</keyword>
<evidence type="ECO:0000256" key="4">
    <source>
        <dbReference type="ARBA" id="ARBA00022597"/>
    </source>
</evidence>
<dbReference type="PROSITE" id="PS51103">
    <property type="entry name" value="PTS_EIIC_TYPE_1"/>
    <property type="match status" value="1"/>
</dbReference>
<dbReference type="GO" id="GO:0008982">
    <property type="term" value="F:protein-N(PI)-phosphohistidine-sugar phosphotransferase activity"/>
    <property type="evidence" value="ECO:0007669"/>
    <property type="project" value="InterPro"/>
</dbReference>
<proteinExistence type="predicted"/>
<keyword evidence="3" id="KW-1003">Cell membrane</keyword>
<dbReference type="GO" id="GO:0015771">
    <property type="term" value="P:trehalose transport"/>
    <property type="evidence" value="ECO:0007669"/>
    <property type="project" value="TreeGrafter"/>
</dbReference>
<keyword evidence="5" id="KW-0808">Transferase</keyword>
<protein>
    <submittedName>
        <fullName evidence="15">PTS sugar transporter subunit IIA</fullName>
    </submittedName>
</protein>